<feature type="domain" description="NUMOD4" evidence="1">
    <location>
        <begin position="8"/>
        <end position="60"/>
    </location>
</feature>
<evidence type="ECO:0000259" key="2">
    <source>
        <dbReference type="Pfam" id="PF13392"/>
    </source>
</evidence>
<dbReference type="Pfam" id="PF13392">
    <property type="entry name" value="HNH_3"/>
    <property type="match status" value="1"/>
</dbReference>
<protein>
    <recommendedName>
        <fullName evidence="4">HNH nuclease domain-containing protein</fullName>
    </recommendedName>
</protein>
<evidence type="ECO:0000259" key="1">
    <source>
        <dbReference type="Pfam" id="PF07463"/>
    </source>
</evidence>
<dbReference type="InterPro" id="IPR010902">
    <property type="entry name" value="NUMOD4"/>
</dbReference>
<feature type="domain" description="HNH nuclease" evidence="2">
    <location>
        <begin position="74"/>
        <end position="117"/>
    </location>
</feature>
<dbReference type="Gene3D" id="3.90.75.20">
    <property type="match status" value="1"/>
</dbReference>
<comment type="caution">
    <text evidence="3">The sequence shown here is derived from an EMBL/GenBank/DDBJ whole genome shotgun (WGS) entry which is preliminary data.</text>
</comment>
<reference evidence="3" key="1">
    <citation type="journal article" date="2015" name="Nature">
        <title>Complex archaea that bridge the gap between prokaryotes and eukaryotes.</title>
        <authorList>
            <person name="Spang A."/>
            <person name="Saw J.H."/>
            <person name="Jorgensen S.L."/>
            <person name="Zaremba-Niedzwiedzka K."/>
            <person name="Martijn J."/>
            <person name="Lind A.E."/>
            <person name="van Eijk R."/>
            <person name="Schleper C."/>
            <person name="Guy L."/>
            <person name="Ettema T.J."/>
        </authorList>
    </citation>
    <scope>NUCLEOTIDE SEQUENCE</scope>
</reference>
<dbReference type="SUPFAM" id="SSF54060">
    <property type="entry name" value="His-Me finger endonucleases"/>
    <property type="match status" value="1"/>
</dbReference>
<evidence type="ECO:0008006" key="4">
    <source>
        <dbReference type="Google" id="ProtNLM"/>
    </source>
</evidence>
<sequence length="171" mass="19926">MLKVKPKEIWKLINNYPDYKVSNLGRVKRFSNGRNIRNNNTFSGKILKPIKKRKGYLVVTMYVYGRKTRKQVGISRLVAETFLGPRPDGYEINHKSGIKKNNSRYNLEYITQLENHRHAGELGLSSYKLSEKDVKEIRYLYADGYGSQDKIAKEFGISQMHVGNIIRGKRW</sequence>
<dbReference type="EMBL" id="LAZR01005405">
    <property type="protein sequence ID" value="KKN00187.1"/>
    <property type="molecule type" value="Genomic_DNA"/>
</dbReference>
<dbReference type="GO" id="GO:0016788">
    <property type="term" value="F:hydrolase activity, acting on ester bonds"/>
    <property type="evidence" value="ECO:0007669"/>
    <property type="project" value="InterPro"/>
</dbReference>
<dbReference type="InterPro" id="IPR003615">
    <property type="entry name" value="HNH_nuc"/>
</dbReference>
<accession>A0A0F9MLI7</accession>
<gene>
    <name evidence="3" type="ORF">LCGC14_1140310</name>
</gene>
<dbReference type="AlphaFoldDB" id="A0A0F9MLI7"/>
<dbReference type="InterPro" id="IPR044925">
    <property type="entry name" value="His-Me_finger_sf"/>
</dbReference>
<dbReference type="Pfam" id="PF07463">
    <property type="entry name" value="NUMOD4"/>
    <property type="match status" value="1"/>
</dbReference>
<proteinExistence type="predicted"/>
<organism evidence="3">
    <name type="scientific">marine sediment metagenome</name>
    <dbReference type="NCBI Taxonomy" id="412755"/>
    <lineage>
        <taxon>unclassified sequences</taxon>
        <taxon>metagenomes</taxon>
        <taxon>ecological metagenomes</taxon>
    </lineage>
</organism>
<name>A0A0F9MLI7_9ZZZZ</name>
<evidence type="ECO:0000313" key="3">
    <source>
        <dbReference type="EMBL" id="KKN00187.1"/>
    </source>
</evidence>